<proteinExistence type="predicted"/>
<evidence type="ECO:0000256" key="1">
    <source>
        <dbReference type="SAM" id="MobiDB-lite"/>
    </source>
</evidence>
<reference evidence="2 3" key="1">
    <citation type="submission" date="2022-09" db="EMBL/GenBank/DDBJ databases">
        <authorList>
            <person name="Giprobiosintez L."/>
        </authorList>
    </citation>
    <scope>NUCLEOTIDE SEQUENCE [LARGE SCALE GENOMIC DNA]</scope>
    <source>
        <strain evidence="3">VKPM-B-12549 (GBS-15)</strain>
    </source>
</reference>
<dbReference type="EMBL" id="CP104311">
    <property type="protein sequence ID" value="WWF02640.1"/>
    <property type="molecule type" value="Genomic_DNA"/>
</dbReference>
<evidence type="ECO:0000313" key="3">
    <source>
        <dbReference type="Proteomes" id="UP001359308"/>
    </source>
</evidence>
<dbReference type="RefSeq" id="WP_198322995.1">
    <property type="nucleotide sequence ID" value="NZ_CP104311.1"/>
</dbReference>
<feature type="compositionally biased region" description="Polar residues" evidence="1">
    <location>
        <begin position="64"/>
        <end position="77"/>
    </location>
</feature>
<sequence length="90" mass="9911">MCVSWRFQKTEAFEHFPAIARRRRMLVAGDADIQPTYPPGGLGSSGPPNLAGFVEFAELIDQGTQPRTASKTTSNGSLARPWNDAVFYHD</sequence>
<evidence type="ECO:0000313" key="2">
    <source>
        <dbReference type="EMBL" id="WWF02640.1"/>
    </source>
</evidence>
<feature type="region of interest" description="Disordered" evidence="1">
    <location>
        <begin position="64"/>
        <end position="83"/>
    </location>
</feature>
<keyword evidence="3" id="KW-1185">Reference proteome</keyword>
<name>A0ABZ2F7B3_METCP</name>
<organism evidence="2 3">
    <name type="scientific">Methylococcus capsulatus</name>
    <dbReference type="NCBI Taxonomy" id="414"/>
    <lineage>
        <taxon>Bacteria</taxon>
        <taxon>Pseudomonadati</taxon>
        <taxon>Pseudomonadota</taxon>
        <taxon>Gammaproteobacteria</taxon>
        <taxon>Methylococcales</taxon>
        <taxon>Methylococcaceae</taxon>
        <taxon>Methylococcus</taxon>
    </lineage>
</organism>
<dbReference type="Proteomes" id="UP001359308">
    <property type="component" value="Chromosome"/>
</dbReference>
<accession>A0ABZ2F7B3</accession>
<protein>
    <submittedName>
        <fullName evidence="2">Uncharacterized protein</fullName>
    </submittedName>
</protein>
<gene>
    <name evidence="2" type="ORF">N4J17_03225</name>
</gene>